<dbReference type="AlphaFoldDB" id="A0A1E7F1B2"/>
<sequence>MCSYFSVVVTSLAVFVVADSSSSSTVENANSKANGYCRNTLSTNNNIILYCEEQEYRYHHAADELKGNATSEEVEVEESEADNNILHRNEQGYKFHHAVKELKRKATAKEIEESEVEAVYEDKENDEDDEDDEDLGEEWEQDDDEEDEEWELQEEEKVEYTPEELEIMEKLYETYRSIIFEQIGDEEYELESMEVVYGRYLEWKNPQEEEIHLDGREQDIHDALQRYRLEPSSTPSPSAEDDVKLHVEDIAFSYTDLPTRMIIVIKPSDTPLSSLLNSNNINDNDEQQQQQENLDLYIKIVRISVYVYLFLVMCVITMYK</sequence>
<evidence type="ECO:0000313" key="4">
    <source>
        <dbReference type="EMBL" id="OEU11970.1"/>
    </source>
</evidence>
<name>A0A1E7F1B2_9STRA</name>
<gene>
    <name evidence="4" type="ORF">FRACYDRAFT_245094</name>
</gene>
<evidence type="ECO:0000313" key="5">
    <source>
        <dbReference type="Proteomes" id="UP000095751"/>
    </source>
</evidence>
<dbReference type="Proteomes" id="UP000095751">
    <property type="component" value="Unassembled WGS sequence"/>
</dbReference>
<protein>
    <submittedName>
        <fullName evidence="4">Uncharacterized protein</fullName>
    </submittedName>
</protein>
<keyword evidence="3" id="KW-0732">Signal</keyword>
<evidence type="ECO:0000256" key="3">
    <source>
        <dbReference type="SAM" id="SignalP"/>
    </source>
</evidence>
<feature type="region of interest" description="Disordered" evidence="1">
    <location>
        <begin position="110"/>
        <end position="159"/>
    </location>
</feature>
<reference evidence="4 5" key="1">
    <citation type="submission" date="2016-09" db="EMBL/GenBank/DDBJ databases">
        <title>Extensive genetic diversity and differential bi-allelic expression allows diatom success in the polar Southern Ocean.</title>
        <authorList>
            <consortium name="DOE Joint Genome Institute"/>
            <person name="Mock T."/>
            <person name="Otillar R.P."/>
            <person name="Strauss J."/>
            <person name="Dupont C."/>
            <person name="Frickenhaus S."/>
            <person name="Maumus F."/>
            <person name="Mcmullan M."/>
            <person name="Sanges R."/>
            <person name="Schmutz J."/>
            <person name="Toseland A."/>
            <person name="Valas R."/>
            <person name="Veluchamy A."/>
            <person name="Ward B.J."/>
            <person name="Allen A."/>
            <person name="Barry K."/>
            <person name="Falciatore A."/>
            <person name="Ferrante M."/>
            <person name="Fortunato A.E."/>
            <person name="Gloeckner G."/>
            <person name="Gruber A."/>
            <person name="Hipkin R."/>
            <person name="Janech M."/>
            <person name="Kroth P."/>
            <person name="Leese F."/>
            <person name="Lindquist E."/>
            <person name="Lyon B.R."/>
            <person name="Martin J."/>
            <person name="Mayer C."/>
            <person name="Parker M."/>
            <person name="Quesneville H."/>
            <person name="Raymond J."/>
            <person name="Uhlig C."/>
            <person name="Valentin K.U."/>
            <person name="Worden A.Z."/>
            <person name="Armbrust E.V."/>
            <person name="Bowler C."/>
            <person name="Green B."/>
            <person name="Moulton V."/>
            <person name="Van Oosterhout C."/>
            <person name="Grigoriev I."/>
        </authorList>
    </citation>
    <scope>NUCLEOTIDE SEQUENCE [LARGE SCALE GENOMIC DNA]</scope>
    <source>
        <strain evidence="4 5">CCMP1102</strain>
    </source>
</reference>
<evidence type="ECO:0000256" key="2">
    <source>
        <dbReference type="SAM" id="Phobius"/>
    </source>
</evidence>
<dbReference type="EMBL" id="KV784366">
    <property type="protein sequence ID" value="OEU11970.1"/>
    <property type="molecule type" value="Genomic_DNA"/>
</dbReference>
<dbReference type="InParanoid" id="A0A1E7F1B2"/>
<feature type="chain" id="PRO_5009192596" evidence="3">
    <location>
        <begin position="19"/>
        <end position="320"/>
    </location>
</feature>
<feature type="signal peptide" evidence="3">
    <location>
        <begin position="1"/>
        <end position="18"/>
    </location>
</feature>
<evidence type="ECO:0000256" key="1">
    <source>
        <dbReference type="SAM" id="MobiDB-lite"/>
    </source>
</evidence>
<keyword evidence="5" id="KW-1185">Reference proteome</keyword>
<accession>A0A1E7F1B2</accession>
<feature type="transmembrane region" description="Helical" evidence="2">
    <location>
        <begin position="296"/>
        <end position="319"/>
    </location>
</feature>
<proteinExistence type="predicted"/>
<keyword evidence="2" id="KW-0812">Transmembrane</keyword>
<feature type="compositionally biased region" description="Acidic residues" evidence="1">
    <location>
        <begin position="112"/>
        <end position="159"/>
    </location>
</feature>
<keyword evidence="2" id="KW-1133">Transmembrane helix</keyword>
<organism evidence="4 5">
    <name type="scientific">Fragilariopsis cylindrus CCMP1102</name>
    <dbReference type="NCBI Taxonomy" id="635003"/>
    <lineage>
        <taxon>Eukaryota</taxon>
        <taxon>Sar</taxon>
        <taxon>Stramenopiles</taxon>
        <taxon>Ochrophyta</taxon>
        <taxon>Bacillariophyta</taxon>
        <taxon>Bacillariophyceae</taxon>
        <taxon>Bacillariophycidae</taxon>
        <taxon>Bacillariales</taxon>
        <taxon>Bacillariaceae</taxon>
        <taxon>Fragilariopsis</taxon>
    </lineage>
</organism>
<dbReference type="KEGG" id="fcy:FRACYDRAFT_245094"/>
<keyword evidence="2" id="KW-0472">Membrane</keyword>